<proteinExistence type="predicted"/>
<dbReference type="NCBIfam" id="NF033205">
    <property type="entry name" value="IPExxxVDY"/>
    <property type="match status" value="1"/>
</dbReference>
<dbReference type="OrthoDB" id="676614at2"/>
<dbReference type="STRING" id="1454201.NMS_0591"/>
<protein>
    <recommendedName>
        <fullName evidence="3">IPExxxVDY family protein</fullName>
    </recommendedName>
</protein>
<evidence type="ECO:0000313" key="2">
    <source>
        <dbReference type="Proteomes" id="UP000031760"/>
    </source>
</evidence>
<reference evidence="1 2" key="1">
    <citation type="journal article" date="2014" name="Proc. Natl. Acad. Sci. U.S.A.">
        <title>Functional characterization of flavobacteria rhodopsins reveals a unique class of light-driven chloride pump in bacteria.</title>
        <authorList>
            <person name="Yoshizawa S."/>
            <person name="Kumagai Y."/>
            <person name="Kim H."/>
            <person name="Ogura Y."/>
            <person name="Hayashi T."/>
            <person name="Iwasaki W."/>
            <person name="DeLong E.F."/>
            <person name="Kogure K."/>
        </authorList>
    </citation>
    <scope>NUCLEOTIDE SEQUENCE [LARGE SCALE GENOMIC DNA]</scope>
    <source>
        <strain evidence="1 2">S1-08</strain>
    </source>
</reference>
<dbReference type="KEGG" id="nmf:NMS_0591"/>
<sequence>MAVHKFLDWDMEEEPFVLIGIHSTVEPYRMAFLINKYLKVCFKRDQRDQDVRLINYVAQFPVYHYEDKEQNAKIFLVANHCRAELKATASVGSLFEGDASTTVKSTLVKEYRKVDYLIKIEKDAEHYPTKKLLNKLIEIPQVISVYEIDTMIIKNTDYLIFE</sequence>
<gene>
    <name evidence="1" type="ORF">NMS_0591</name>
</gene>
<dbReference type="Proteomes" id="UP000031760">
    <property type="component" value="Chromosome"/>
</dbReference>
<dbReference type="InterPro" id="IPR047690">
    <property type="entry name" value="IPExxxVDY_fam"/>
</dbReference>
<dbReference type="HOGENOM" id="CLU_137756_0_0_10"/>
<dbReference type="AlphaFoldDB" id="W8VPP1"/>
<accession>W8VPP1</accession>
<evidence type="ECO:0000313" key="1">
    <source>
        <dbReference type="EMBL" id="BAO54600.1"/>
    </source>
</evidence>
<name>W8VPP1_9FLAO</name>
<dbReference type="EMBL" id="AP014548">
    <property type="protein sequence ID" value="BAO54600.1"/>
    <property type="molecule type" value="Genomic_DNA"/>
</dbReference>
<organism evidence="1 2">
    <name type="scientific">Nonlabens marinus S1-08</name>
    <dbReference type="NCBI Taxonomy" id="1454201"/>
    <lineage>
        <taxon>Bacteria</taxon>
        <taxon>Pseudomonadati</taxon>
        <taxon>Bacteroidota</taxon>
        <taxon>Flavobacteriia</taxon>
        <taxon>Flavobacteriales</taxon>
        <taxon>Flavobacteriaceae</taxon>
        <taxon>Nonlabens</taxon>
    </lineage>
</organism>
<keyword evidence="2" id="KW-1185">Reference proteome</keyword>
<evidence type="ECO:0008006" key="3">
    <source>
        <dbReference type="Google" id="ProtNLM"/>
    </source>
</evidence>